<name>A0AAU7UG04_9DEIO</name>
<protein>
    <recommendedName>
        <fullName evidence="2 10">FAD:protein FMN transferase</fullName>
        <ecNumber evidence="1 10">2.7.1.180</ecNumber>
    </recommendedName>
    <alternativeName>
        <fullName evidence="8 10">Flavin transferase</fullName>
    </alternativeName>
</protein>
<organism evidence="12">
    <name type="scientific">Deinococcus sonorensis KR-87</name>
    <dbReference type="NCBI Taxonomy" id="694439"/>
    <lineage>
        <taxon>Bacteria</taxon>
        <taxon>Thermotogati</taxon>
        <taxon>Deinococcota</taxon>
        <taxon>Deinococci</taxon>
        <taxon>Deinococcales</taxon>
        <taxon>Deinococcaceae</taxon>
        <taxon>Deinococcus</taxon>
    </lineage>
</organism>
<keyword evidence="6 10" id="KW-0274">FAD</keyword>
<keyword evidence="3 10" id="KW-0285">Flavoprotein</keyword>
<accession>A0AAU7UG04</accession>
<dbReference type="InterPro" id="IPR003374">
    <property type="entry name" value="ApbE-like_sf"/>
</dbReference>
<keyword evidence="5 10" id="KW-0479">Metal-binding</keyword>
<comment type="cofactor">
    <cofactor evidence="11">
        <name>Mg(2+)</name>
        <dbReference type="ChEBI" id="CHEBI:18420"/>
    </cofactor>
    <cofactor evidence="11">
        <name>Mn(2+)</name>
        <dbReference type="ChEBI" id="CHEBI:29035"/>
    </cofactor>
    <text evidence="11">Magnesium. Can also use manganese.</text>
</comment>
<evidence type="ECO:0000256" key="8">
    <source>
        <dbReference type="ARBA" id="ARBA00031306"/>
    </source>
</evidence>
<dbReference type="EC" id="2.7.1.180" evidence="1 10"/>
<dbReference type="GO" id="GO:0016740">
    <property type="term" value="F:transferase activity"/>
    <property type="evidence" value="ECO:0007669"/>
    <property type="project" value="UniProtKB-UniRule"/>
</dbReference>
<dbReference type="PANTHER" id="PTHR30040:SF2">
    <property type="entry name" value="FAD:PROTEIN FMN TRANSFERASE"/>
    <property type="match status" value="1"/>
</dbReference>
<dbReference type="AlphaFoldDB" id="A0AAU7UG04"/>
<evidence type="ECO:0000256" key="1">
    <source>
        <dbReference type="ARBA" id="ARBA00011955"/>
    </source>
</evidence>
<evidence type="ECO:0000256" key="5">
    <source>
        <dbReference type="ARBA" id="ARBA00022723"/>
    </source>
</evidence>
<evidence type="ECO:0000256" key="3">
    <source>
        <dbReference type="ARBA" id="ARBA00022630"/>
    </source>
</evidence>
<dbReference type="RefSeq" id="WP_350245486.1">
    <property type="nucleotide sequence ID" value="NZ_CP158300.1"/>
</dbReference>
<feature type="binding site" evidence="11">
    <location>
        <position position="288"/>
    </location>
    <ligand>
        <name>Mg(2+)</name>
        <dbReference type="ChEBI" id="CHEBI:18420"/>
    </ligand>
</feature>
<evidence type="ECO:0000256" key="11">
    <source>
        <dbReference type="PIRSR" id="PIRSR006268-2"/>
    </source>
</evidence>
<evidence type="ECO:0000256" key="7">
    <source>
        <dbReference type="ARBA" id="ARBA00022842"/>
    </source>
</evidence>
<sequence length="330" mass="36349">MTATPLAAVLRRVGRWLDERAGRPRWYTTHYERVLGTSLELRVRAETAVQAKVAEQALLDEIDRLEQVFSRFDPASELNRWQATLGVEQPVSPDLGELLAQSLDWTRETGGAYHPGADALGRVWAEAEQRGTVPDPAELEQLVNRLQAPAYRVRADRRAATRLSDLTLNFNAHAKGQIVDRAAEAAYRQPGVRAVLVNIGGDLRHLGDDHLRVAVADPLTRADNAPPAAHLQISGQGVATSGDTWRGYTIRGERHSHVLDPRSGQPVTWVVGASVLARDSATADVLATAFSVLTPEESLRLADQLTGVGCLLVTRDRQRYSNRYWQQHSG</sequence>
<dbReference type="GO" id="GO:0046872">
    <property type="term" value="F:metal ion binding"/>
    <property type="evidence" value="ECO:0007669"/>
    <property type="project" value="UniProtKB-UniRule"/>
</dbReference>
<gene>
    <name evidence="12" type="ORF">ABOD76_21845</name>
</gene>
<evidence type="ECO:0000256" key="6">
    <source>
        <dbReference type="ARBA" id="ARBA00022827"/>
    </source>
</evidence>
<dbReference type="SUPFAM" id="SSF143631">
    <property type="entry name" value="ApbE-like"/>
    <property type="match status" value="1"/>
</dbReference>
<evidence type="ECO:0000256" key="9">
    <source>
        <dbReference type="ARBA" id="ARBA00048540"/>
    </source>
</evidence>
<keyword evidence="12" id="KW-0614">Plasmid</keyword>
<feature type="binding site" evidence="11">
    <location>
        <position position="284"/>
    </location>
    <ligand>
        <name>Mg(2+)</name>
        <dbReference type="ChEBI" id="CHEBI:18420"/>
    </ligand>
</feature>
<reference evidence="12" key="1">
    <citation type="submission" date="2024-06" db="EMBL/GenBank/DDBJ databases">
        <title>Draft Genome Sequence of Deinococcus sonorensis Type Strain KR-87, a Biofilm Producing Representative of the Genus Deinococcus.</title>
        <authorList>
            <person name="Boren L.S."/>
            <person name="Grosso R.A."/>
            <person name="Hugenberg-Cox A.N."/>
            <person name="Hill J.T.E."/>
            <person name="Albert C.M."/>
            <person name="Tuohy J.M."/>
        </authorList>
    </citation>
    <scope>NUCLEOTIDE SEQUENCE</scope>
    <source>
        <strain evidence="12">KR-87</strain>
        <plasmid evidence="12">pDson02</plasmid>
    </source>
</reference>
<keyword evidence="7 10" id="KW-0460">Magnesium</keyword>
<dbReference type="Gene3D" id="3.10.520.10">
    <property type="entry name" value="ApbE-like domains"/>
    <property type="match status" value="1"/>
</dbReference>
<dbReference type="InterPro" id="IPR024932">
    <property type="entry name" value="ApbE"/>
</dbReference>
<dbReference type="Pfam" id="PF02424">
    <property type="entry name" value="ApbE"/>
    <property type="match status" value="1"/>
</dbReference>
<evidence type="ECO:0000313" key="12">
    <source>
        <dbReference type="EMBL" id="XBV87336.1"/>
    </source>
</evidence>
<evidence type="ECO:0000256" key="2">
    <source>
        <dbReference type="ARBA" id="ARBA00016337"/>
    </source>
</evidence>
<comment type="similarity">
    <text evidence="10">Belongs to the ApbE family.</text>
</comment>
<keyword evidence="4 10" id="KW-0808">Transferase</keyword>
<proteinExistence type="inferred from homology"/>
<feature type="binding site" evidence="11">
    <location>
        <position position="172"/>
    </location>
    <ligand>
        <name>Mg(2+)</name>
        <dbReference type="ChEBI" id="CHEBI:18420"/>
    </ligand>
</feature>
<dbReference type="EMBL" id="CP158300">
    <property type="protein sequence ID" value="XBV87336.1"/>
    <property type="molecule type" value="Genomic_DNA"/>
</dbReference>
<dbReference type="PANTHER" id="PTHR30040">
    <property type="entry name" value="THIAMINE BIOSYNTHESIS LIPOPROTEIN APBE"/>
    <property type="match status" value="1"/>
</dbReference>
<evidence type="ECO:0000256" key="4">
    <source>
        <dbReference type="ARBA" id="ARBA00022679"/>
    </source>
</evidence>
<geneLocation type="plasmid" evidence="12">
    <name>pDson02</name>
</geneLocation>
<comment type="catalytic activity">
    <reaction evidence="9 10">
        <text>L-threonyl-[protein] + FAD = FMN-L-threonyl-[protein] + AMP + H(+)</text>
        <dbReference type="Rhea" id="RHEA:36847"/>
        <dbReference type="Rhea" id="RHEA-COMP:11060"/>
        <dbReference type="Rhea" id="RHEA-COMP:11061"/>
        <dbReference type="ChEBI" id="CHEBI:15378"/>
        <dbReference type="ChEBI" id="CHEBI:30013"/>
        <dbReference type="ChEBI" id="CHEBI:57692"/>
        <dbReference type="ChEBI" id="CHEBI:74257"/>
        <dbReference type="ChEBI" id="CHEBI:456215"/>
        <dbReference type="EC" id="2.7.1.180"/>
    </reaction>
</comment>
<evidence type="ECO:0000256" key="10">
    <source>
        <dbReference type="PIRNR" id="PIRNR006268"/>
    </source>
</evidence>
<dbReference type="PIRSF" id="PIRSF006268">
    <property type="entry name" value="ApbE"/>
    <property type="match status" value="1"/>
</dbReference>
<dbReference type="KEGG" id="dsc:ABOD76_21845"/>